<organism evidence="1 2">
    <name type="scientific">Methylorubrum populi</name>
    <dbReference type="NCBI Taxonomy" id="223967"/>
    <lineage>
        <taxon>Bacteria</taxon>
        <taxon>Pseudomonadati</taxon>
        <taxon>Pseudomonadota</taxon>
        <taxon>Alphaproteobacteria</taxon>
        <taxon>Hyphomicrobiales</taxon>
        <taxon>Methylobacteriaceae</taxon>
        <taxon>Methylorubrum</taxon>
    </lineage>
</organism>
<evidence type="ECO:0000313" key="1">
    <source>
        <dbReference type="EMBL" id="KAB7785370.1"/>
    </source>
</evidence>
<sequence length="75" mass="8104">MLTLASEHPAGLPVWAIAGIAEWPESLVVAVGERLRERGLARIRTAEDGDAEIVPTATGHQVAAVLNSWRMPHVR</sequence>
<dbReference type="AlphaFoldDB" id="A0A833N2X6"/>
<dbReference type="RefSeq" id="WP_246695927.1">
    <property type="nucleotide sequence ID" value="NZ_WEKV01000009.1"/>
</dbReference>
<name>A0A833N2X6_9HYPH</name>
<comment type="caution">
    <text evidence="1">The sequence shown here is derived from an EMBL/GenBank/DDBJ whole genome shotgun (WGS) entry which is preliminary data.</text>
</comment>
<reference evidence="1 2" key="1">
    <citation type="submission" date="2019-10" db="EMBL/GenBank/DDBJ databases">
        <title>Draft Genome Sequence of the Caffeine Degrading Methylotroph Methylorubrum populi PINKEL.</title>
        <authorList>
            <person name="Dawson S.C."/>
            <person name="Zhang X."/>
            <person name="Wright M.E."/>
            <person name="Sharma G."/>
            <person name="Langner J.T."/>
            <person name="Ditty J.L."/>
            <person name="Subuyuj G.A."/>
        </authorList>
    </citation>
    <scope>NUCLEOTIDE SEQUENCE [LARGE SCALE GENOMIC DNA]</scope>
    <source>
        <strain evidence="1 2">Pinkel</strain>
    </source>
</reference>
<accession>A0A833N2X6</accession>
<gene>
    <name evidence="1" type="ORF">F8B43_1871</name>
</gene>
<dbReference type="Proteomes" id="UP000469949">
    <property type="component" value="Unassembled WGS sequence"/>
</dbReference>
<proteinExistence type="predicted"/>
<evidence type="ECO:0000313" key="2">
    <source>
        <dbReference type="Proteomes" id="UP000469949"/>
    </source>
</evidence>
<protein>
    <submittedName>
        <fullName evidence="1">Uncharacterized protein</fullName>
    </submittedName>
</protein>
<dbReference type="EMBL" id="WEKV01000009">
    <property type="protein sequence ID" value="KAB7785370.1"/>
    <property type="molecule type" value="Genomic_DNA"/>
</dbReference>